<gene>
    <name evidence="2" type="ORF">KX928_14805</name>
</gene>
<organism evidence="2 3">
    <name type="scientific">Roseobacter insulae</name>
    <dbReference type="NCBI Taxonomy" id="2859783"/>
    <lineage>
        <taxon>Bacteria</taxon>
        <taxon>Pseudomonadati</taxon>
        <taxon>Pseudomonadota</taxon>
        <taxon>Alphaproteobacteria</taxon>
        <taxon>Rhodobacterales</taxon>
        <taxon>Roseobacteraceae</taxon>
        <taxon>Roseobacter</taxon>
    </lineage>
</organism>
<sequence>MRSIASRYNMLVLSFGSLLINTMPVWVAALTDENRVSDSVAGLLGSLVLLAASLACGAARYVARPFMDRLAPMLVPAGLVSLATAKAAPLIVTVLSCAMLGLSLGLLTARALSGVGAGAKLQRAIASALAMGLIAALVVYLLLPVSGVDPLWLLSALSLLLLIGGSGNLPEGRNASLTATPVWSGFPVFQFPFFVMMGAYWSFLEIFAGSIAFPGALSFWLLGSLLTGALGSALAAAVVQRQGHWLASGALICAAATGALSYLSTDIVFLGLMVLTNGFFLFLYFPFYLSGREHKEGAAAKRMAVYLFGFALGGAVGAGLLSSTGFVGLALAIALSGIIGLLRRHPPDQS</sequence>
<feature type="transmembrane region" description="Helical" evidence="1">
    <location>
        <begin position="39"/>
        <end position="59"/>
    </location>
</feature>
<keyword evidence="1" id="KW-1133">Transmembrane helix</keyword>
<feature type="transmembrane region" description="Helical" evidence="1">
    <location>
        <begin position="219"/>
        <end position="238"/>
    </location>
</feature>
<keyword evidence="1" id="KW-0472">Membrane</keyword>
<protein>
    <submittedName>
        <fullName evidence="2">Uncharacterized protein</fullName>
    </submittedName>
</protein>
<feature type="transmembrane region" description="Helical" evidence="1">
    <location>
        <begin position="303"/>
        <end position="320"/>
    </location>
</feature>
<feature type="transmembrane region" description="Helical" evidence="1">
    <location>
        <begin position="124"/>
        <end position="145"/>
    </location>
</feature>
<accession>A0A9X1FY46</accession>
<reference evidence="2" key="1">
    <citation type="submission" date="2021-07" db="EMBL/GenBank/DDBJ databases">
        <title>Roseobacter insulae sp. nov., isolated from a tidal flat.</title>
        <authorList>
            <person name="Park S."/>
            <person name="Yoon J.-H."/>
        </authorList>
    </citation>
    <scope>NUCLEOTIDE SEQUENCE</scope>
    <source>
        <strain evidence="2">YSTF-M11</strain>
    </source>
</reference>
<comment type="caution">
    <text evidence="2">The sequence shown here is derived from an EMBL/GenBank/DDBJ whole genome shotgun (WGS) entry which is preliminary data.</text>
</comment>
<proteinExistence type="predicted"/>
<dbReference type="Proteomes" id="UP001138661">
    <property type="component" value="Unassembled WGS sequence"/>
</dbReference>
<feature type="transmembrane region" description="Helical" evidence="1">
    <location>
        <begin position="90"/>
        <end position="112"/>
    </location>
</feature>
<keyword evidence="3" id="KW-1185">Reference proteome</keyword>
<feature type="transmembrane region" description="Helical" evidence="1">
    <location>
        <begin position="326"/>
        <end position="342"/>
    </location>
</feature>
<feature type="transmembrane region" description="Helical" evidence="1">
    <location>
        <begin position="269"/>
        <end position="291"/>
    </location>
</feature>
<name>A0A9X1FY46_9RHOB</name>
<dbReference type="RefSeq" id="WP_219504200.1">
    <property type="nucleotide sequence ID" value="NZ_JAHXDN010000004.1"/>
</dbReference>
<evidence type="ECO:0000256" key="1">
    <source>
        <dbReference type="SAM" id="Phobius"/>
    </source>
</evidence>
<keyword evidence="1" id="KW-0812">Transmembrane</keyword>
<dbReference type="EMBL" id="JAHXDN010000004">
    <property type="protein sequence ID" value="MBW4709058.1"/>
    <property type="molecule type" value="Genomic_DNA"/>
</dbReference>
<evidence type="ECO:0000313" key="3">
    <source>
        <dbReference type="Proteomes" id="UP001138661"/>
    </source>
</evidence>
<feature type="transmembrane region" description="Helical" evidence="1">
    <location>
        <begin position="191"/>
        <end position="213"/>
    </location>
</feature>
<dbReference type="AlphaFoldDB" id="A0A9X1FY46"/>
<feature type="transmembrane region" description="Helical" evidence="1">
    <location>
        <begin position="151"/>
        <end position="170"/>
    </location>
</feature>
<evidence type="ECO:0000313" key="2">
    <source>
        <dbReference type="EMBL" id="MBW4709058.1"/>
    </source>
</evidence>